<organism evidence="2 3">
    <name type="scientific">Nocardia bovistercoris</name>
    <dbReference type="NCBI Taxonomy" id="2785916"/>
    <lineage>
        <taxon>Bacteria</taxon>
        <taxon>Bacillati</taxon>
        <taxon>Actinomycetota</taxon>
        <taxon>Actinomycetes</taxon>
        <taxon>Mycobacteriales</taxon>
        <taxon>Nocardiaceae</taxon>
        <taxon>Nocardia</taxon>
    </lineage>
</organism>
<dbReference type="EMBL" id="JADMLG010000007">
    <property type="protein sequence ID" value="MBH0778463.1"/>
    <property type="molecule type" value="Genomic_DNA"/>
</dbReference>
<comment type="caution">
    <text evidence="2">The sequence shown here is derived from an EMBL/GenBank/DDBJ whole genome shotgun (WGS) entry which is preliminary data.</text>
</comment>
<proteinExistence type="predicted"/>
<evidence type="ECO:0000313" key="3">
    <source>
        <dbReference type="Proteomes" id="UP000655751"/>
    </source>
</evidence>
<evidence type="ECO:0000259" key="1">
    <source>
        <dbReference type="Pfam" id="PF19328"/>
    </source>
</evidence>
<dbReference type="InterPro" id="IPR036291">
    <property type="entry name" value="NAD(P)-bd_dom_sf"/>
</dbReference>
<dbReference type="RefSeq" id="WP_196150755.1">
    <property type="nucleotide sequence ID" value="NZ_JADMLG010000007.1"/>
</dbReference>
<accession>A0A931N5A6</accession>
<dbReference type="Pfam" id="PF19328">
    <property type="entry name" value="DAP_DH_C"/>
    <property type="match status" value="1"/>
</dbReference>
<evidence type="ECO:0000313" key="2">
    <source>
        <dbReference type="EMBL" id="MBH0778463.1"/>
    </source>
</evidence>
<protein>
    <submittedName>
        <fullName evidence="2">Dihydrodipicolinate reductase</fullName>
    </submittedName>
</protein>
<dbReference type="AlphaFoldDB" id="A0A931N5A6"/>
<reference evidence="2" key="1">
    <citation type="submission" date="2020-11" db="EMBL/GenBank/DDBJ databases">
        <title>Nocardia NEAU-351.nov., a novel actinomycete isolated from the cow dung.</title>
        <authorList>
            <person name="Zhang X."/>
        </authorList>
    </citation>
    <scope>NUCLEOTIDE SEQUENCE</scope>
    <source>
        <strain evidence="2">NEAU-351</strain>
    </source>
</reference>
<dbReference type="Proteomes" id="UP000655751">
    <property type="component" value="Unassembled WGS sequence"/>
</dbReference>
<sequence length="354" mass="37569">MTATARIPVAVWATGVVGRIAIRQILTRADLELVAVHVHDPAKAGRDVGELVGVAPVGVVATAAPEEVIAAGPQCVVYAAASPELDATYVPDYLRLLAAGIDVLTVSTPGLVYPPAWDPNHVDALTEAARGGGATLYATGIEPGFAADQLVVLLTTMSASIESIRTQEIFRYDSYENDFLMREVFGFGKPLDHTPLMLFEGAQQLAWGPPVRYVAAALGVELDSIRETYERAPTPRDLDVAVGRIDAGTCGAVRMETIGVVDGRDFLVIEHVNRMAPDLAPAWPDADRDGTYRVIIDGKPSTTCELTFGSTEQESSEHGLIATAMRLVNAIPYVAASAPGLTTSLDLPLTAPRL</sequence>
<gene>
    <name evidence="2" type="ORF">IT779_19475</name>
</gene>
<dbReference type="CDD" id="cd24146">
    <property type="entry name" value="nat-AmDH_N_like"/>
    <property type="match status" value="1"/>
</dbReference>
<dbReference type="InterPro" id="IPR045760">
    <property type="entry name" value="DAP_DH_C"/>
</dbReference>
<dbReference type="SUPFAM" id="SSF51735">
    <property type="entry name" value="NAD(P)-binding Rossmann-fold domains"/>
    <property type="match status" value="1"/>
</dbReference>
<name>A0A931N5A6_9NOCA</name>
<keyword evidence="3" id="KW-1185">Reference proteome</keyword>
<dbReference type="Gene3D" id="3.40.50.720">
    <property type="entry name" value="NAD(P)-binding Rossmann-like Domain"/>
    <property type="match status" value="1"/>
</dbReference>
<feature type="domain" description="2,4-diaminopentanoate dehydrogenase C-terminal" evidence="1">
    <location>
        <begin position="145"/>
        <end position="350"/>
    </location>
</feature>